<name>A0A9P5SDI9_9FUNG</name>
<comment type="caution">
    <text evidence="1">The sequence shown here is derived from an EMBL/GenBank/DDBJ whole genome shotgun (WGS) entry which is preliminary data.</text>
</comment>
<dbReference type="AlphaFoldDB" id="A0A9P5SDI9"/>
<reference evidence="1" key="1">
    <citation type="journal article" date="2020" name="Fungal Divers.">
        <title>Resolving the Mortierellaceae phylogeny through synthesis of multi-gene phylogenetics and phylogenomics.</title>
        <authorList>
            <person name="Vandepol N."/>
            <person name="Liber J."/>
            <person name="Desiro A."/>
            <person name="Na H."/>
            <person name="Kennedy M."/>
            <person name="Barry K."/>
            <person name="Grigoriev I.V."/>
            <person name="Miller A.N."/>
            <person name="O'Donnell K."/>
            <person name="Stajich J.E."/>
            <person name="Bonito G."/>
        </authorList>
    </citation>
    <scope>NUCLEOTIDE SEQUENCE</scope>
    <source>
        <strain evidence="1">NVP1</strain>
    </source>
</reference>
<proteinExistence type="predicted"/>
<accession>A0A9P5SDI9</accession>
<evidence type="ECO:0000313" key="2">
    <source>
        <dbReference type="Proteomes" id="UP000696485"/>
    </source>
</evidence>
<protein>
    <submittedName>
        <fullName evidence="1">Uncharacterized protein</fullName>
    </submittedName>
</protein>
<evidence type="ECO:0000313" key="1">
    <source>
        <dbReference type="EMBL" id="KAF9325947.1"/>
    </source>
</evidence>
<keyword evidence="2" id="KW-1185">Reference proteome</keyword>
<dbReference type="CDD" id="cd11296">
    <property type="entry name" value="O-FucT_like"/>
    <property type="match status" value="1"/>
</dbReference>
<sequence length="532" mass="60077">MLERGIYLASLLNRTFVIPTHLRIRQCSDETICAQTASPLDLTSIGHNPQGSTLALDLGYFIDLDNLSHQTNGRVIDFKTFMEQIVKVPSGTALIDSQFGEQVTFWQRVMKETSLHGGVQGSDAPRFRAVDDDDVNDEVENEATTQSNLEWDHHHNLDSPTNVSMIRVNRAKWNLEMDVSKSFIDNLIRNGLVDDLTPPDPALYPHAPDDSFIAKKTFYAFGDVRGGGLNRIMHWSVDFQYQPQDASKFLFKGTPQLDRHFCTPPIEDPSVNQIPWEARFPSSATCRIEHYVGLKQELGALDARIVSVEGQFHTAGWIPLIYSDLESALRYRSMVVSHLRYTPAVEEAAEYLLRQLWCRLGPSSLPALQQGPFLGNQGAEPWFPLSMHIRRGDFVTDQYGWQDFDEAWMKALVNNAVSTVFSAVSDETPRVFYLATDESSPTILDYFHSVGAILFEDLIDDAFETRFGHLVVYDDWIGLVEQLICARARKFYGTMTSSFTSGIVNLRVGLYGLDKAGDFEYLIKVNEPVLLQ</sequence>
<dbReference type="Proteomes" id="UP000696485">
    <property type="component" value="Unassembled WGS sequence"/>
</dbReference>
<dbReference type="EMBL" id="JAAAUY010000847">
    <property type="protein sequence ID" value="KAF9325947.1"/>
    <property type="molecule type" value="Genomic_DNA"/>
</dbReference>
<organism evidence="1 2">
    <name type="scientific">Podila minutissima</name>
    <dbReference type="NCBI Taxonomy" id="64525"/>
    <lineage>
        <taxon>Eukaryota</taxon>
        <taxon>Fungi</taxon>
        <taxon>Fungi incertae sedis</taxon>
        <taxon>Mucoromycota</taxon>
        <taxon>Mortierellomycotina</taxon>
        <taxon>Mortierellomycetes</taxon>
        <taxon>Mortierellales</taxon>
        <taxon>Mortierellaceae</taxon>
        <taxon>Podila</taxon>
    </lineage>
</organism>
<gene>
    <name evidence="1" type="ORF">BG006_010582</name>
</gene>
<dbReference type="Gene3D" id="3.40.50.11350">
    <property type="match status" value="1"/>
</dbReference>